<sequence>MASTTKIDRGHLPGAPLRRSRRRGGCRRRQHTPGSKISGVLERVSAPRQQRRDTAGTARTAPPAHSD</sequence>
<accession>A0AAV7S426</accession>
<feature type="compositionally biased region" description="Basic and acidic residues" evidence="1">
    <location>
        <begin position="1"/>
        <end position="11"/>
    </location>
</feature>
<protein>
    <submittedName>
        <fullName evidence="2">Uncharacterized protein</fullName>
    </submittedName>
</protein>
<reference evidence="2" key="1">
    <citation type="journal article" date="2022" name="bioRxiv">
        <title>Sequencing and chromosome-scale assembly of the giantPleurodeles waltlgenome.</title>
        <authorList>
            <person name="Brown T."/>
            <person name="Elewa A."/>
            <person name="Iarovenko S."/>
            <person name="Subramanian E."/>
            <person name="Araus A.J."/>
            <person name="Petzold A."/>
            <person name="Susuki M."/>
            <person name="Suzuki K.-i.T."/>
            <person name="Hayashi T."/>
            <person name="Toyoda A."/>
            <person name="Oliveira C."/>
            <person name="Osipova E."/>
            <person name="Leigh N.D."/>
            <person name="Simon A."/>
            <person name="Yun M.H."/>
        </authorList>
    </citation>
    <scope>NUCLEOTIDE SEQUENCE</scope>
    <source>
        <strain evidence="2">20211129_DDA</strain>
        <tissue evidence="2">Liver</tissue>
    </source>
</reference>
<feature type="compositionally biased region" description="Basic residues" evidence="1">
    <location>
        <begin position="18"/>
        <end position="31"/>
    </location>
</feature>
<feature type="region of interest" description="Disordered" evidence="1">
    <location>
        <begin position="1"/>
        <end position="67"/>
    </location>
</feature>
<evidence type="ECO:0000313" key="2">
    <source>
        <dbReference type="EMBL" id="KAJ1158696.1"/>
    </source>
</evidence>
<gene>
    <name evidence="2" type="ORF">NDU88_011384</name>
</gene>
<evidence type="ECO:0000256" key="1">
    <source>
        <dbReference type="SAM" id="MobiDB-lite"/>
    </source>
</evidence>
<dbReference type="Proteomes" id="UP001066276">
    <property type="component" value="Chromosome 5"/>
</dbReference>
<name>A0AAV7S426_PLEWA</name>
<organism evidence="2 3">
    <name type="scientific">Pleurodeles waltl</name>
    <name type="common">Iberian ribbed newt</name>
    <dbReference type="NCBI Taxonomy" id="8319"/>
    <lineage>
        <taxon>Eukaryota</taxon>
        <taxon>Metazoa</taxon>
        <taxon>Chordata</taxon>
        <taxon>Craniata</taxon>
        <taxon>Vertebrata</taxon>
        <taxon>Euteleostomi</taxon>
        <taxon>Amphibia</taxon>
        <taxon>Batrachia</taxon>
        <taxon>Caudata</taxon>
        <taxon>Salamandroidea</taxon>
        <taxon>Salamandridae</taxon>
        <taxon>Pleurodelinae</taxon>
        <taxon>Pleurodeles</taxon>
    </lineage>
</organism>
<proteinExistence type="predicted"/>
<evidence type="ECO:0000313" key="3">
    <source>
        <dbReference type="Proteomes" id="UP001066276"/>
    </source>
</evidence>
<keyword evidence="3" id="KW-1185">Reference proteome</keyword>
<dbReference type="AlphaFoldDB" id="A0AAV7S426"/>
<comment type="caution">
    <text evidence="2">The sequence shown here is derived from an EMBL/GenBank/DDBJ whole genome shotgun (WGS) entry which is preliminary data.</text>
</comment>
<dbReference type="EMBL" id="JANPWB010000009">
    <property type="protein sequence ID" value="KAJ1158696.1"/>
    <property type="molecule type" value="Genomic_DNA"/>
</dbReference>